<dbReference type="Gene3D" id="3.30.70.2740">
    <property type="match status" value="1"/>
</dbReference>
<dbReference type="GO" id="GO:0016491">
    <property type="term" value="F:oxidoreductase activity"/>
    <property type="evidence" value="ECO:0007669"/>
    <property type="project" value="UniProtKB-KW"/>
</dbReference>
<comment type="caution">
    <text evidence="6">The sequence shown here is derived from an EMBL/GenBank/DDBJ whole genome shotgun (WGS) entry which is preliminary data.</text>
</comment>
<name>A0A1R1L761_9MICC</name>
<dbReference type="Pfam" id="PF01565">
    <property type="entry name" value="FAD_binding_4"/>
    <property type="match status" value="1"/>
</dbReference>
<dbReference type="InterPro" id="IPR016166">
    <property type="entry name" value="FAD-bd_PCMH"/>
</dbReference>
<evidence type="ECO:0000256" key="4">
    <source>
        <dbReference type="ARBA" id="ARBA00023002"/>
    </source>
</evidence>
<organism evidence="6 7">
    <name type="scientific">Tersicoccus phoenicis</name>
    <dbReference type="NCBI Taxonomy" id="554083"/>
    <lineage>
        <taxon>Bacteria</taxon>
        <taxon>Bacillati</taxon>
        <taxon>Actinomycetota</taxon>
        <taxon>Actinomycetes</taxon>
        <taxon>Micrococcales</taxon>
        <taxon>Micrococcaceae</taxon>
        <taxon>Tersicoccus</taxon>
    </lineage>
</organism>
<dbReference type="SUPFAM" id="SSF56176">
    <property type="entry name" value="FAD-binding/transporter-associated domain-like"/>
    <property type="match status" value="1"/>
</dbReference>
<dbReference type="PANTHER" id="PTHR42934:SF2">
    <property type="entry name" value="GLYCOLATE OXIDASE SUBUNIT GLCD"/>
    <property type="match status" value="1"/>
</dbReference>
<dbReference type="InterPro" id="IPR051914">
    <property type="entry name" value="FAD-linked_OxidoTrans_Type4"/>
</dbReference>
<evidence type="ECO:0000259" key="5">
    <source>
        <dbReference type="PROSITE" id="PS51387"/>
    </source>
</evidence>
<dbReference type="InterPro" id="IPR004113">
    <property type="entry name" value="FAD-bd_oxidored_4_C"/>
</dbReference>
<dbReference type="InterPro" id="IPR006094">
    <property type="entry name" value="Oxid_FAD_bind_N"/>
</dbReference>
<proteinExistence type="predicted"/>
<dbReference type="PANTHER" id="PTHR42934">
    <property type="entry name" value="GLYCOLATE OXIDASE SUBUNIT GLCD"/>
    <property type="match status" value="1"/>
</dbReference>
<feature type="domain" description="FAD-binding PCMH-type" evidence="5">
    <location>
        <begin position="32"/>
        <end position="211"/>
    </location>
</feature>
<dbReference type="PROSITE" id="PS51387">
    <property type="entry name" value="FAD_PCMH"/>
    <property type="match status" value="1"/>
</dbReference>
<dbReference type="Pfam" id="PF02913">
    <property type="entry name" value="FAD-oxidase_C"/>
    <property type="match status" value="1"/>
</dbReference>
<dbReference type="STRING" id="554083.BKD30_13955"/>
<evidence type="ECO:0000256" key="1">
    <source>
        <dbReference type="ARBA" id="ARBA00001974"/>
    </source>
</evidence>
<gene>
    <name evidence="6" type="ORF">BKD30_13955</name>
</gene>
<accession>A0A1R1L761</accession>
<keyword evidence="2" id="KW-0285">Flavoprotein</keyword>
<keyword evidence="3" id="KW-0274">FAD</keyword>
<dbReference type="InterPro" id="IPR016169">
    <property type="entry name" value="FAD-bd_PCMH_sub2"/>
</dbReference>
<sequence>MLGRLVEALGAKVRTDDATLARARADESGHATAAPPLALVEAEDIEDVQAVCRICTATGTPIVTRGAGTGLAGGAIGGAGEVVLSTARMDRILEISPANRLAVVQPGVLNGALNTVLAERGLWWPPDPASKDISSVGGNIATNAGGLLCAKYGVTRESVLALKVVLADGTLISVGHRTVKGVTGLDLCALMIGSEGVLGIIVECTLRLRPAITGPVPTLGAYFDDVAAAAAACSAVTAAHLEPAVMELLDEPILAQVSAYTGVDLIGRGRSFVLIQTDGPGAQQTAEAIRAVLEENGATVEFARDADEAALLVQVRRQVHPALTQLGTALIEDVAVPRDRLADMYVKIAEIAERHGVMVPTNAHAGDGNLHPTFVFAGTEVPPRVWDAADELFRYALELGGTLTGEHGVGVLKRRWLGDELGTDQLALQRRIKAAFDPDGLLNPGKVFAPAE</sequence>
<dbReference type="Gene3D" id="3.30.465.10">
    <property type="match status" value="1"/>
</dbReference>
<dbReference type="EMBL" id="MRDE01000078">
    <property type="protein sequence ID" value="OMH23249.1"/>
    <property type="molecule type" value="Genomic_DNA"/>
</dbReference>
<dbReference type="GO" id="GO:0071949">
    <property type="term" value="F:FAD binding"/>
    <property type="evidence" value="ECO:0007669"/>
    <property type="project" value="InterPro"/>
</dbReference>
<evidence type="ECO:0000313" key="6">
    <source>
        <dbReference type="EMBL" id="OMH23249.1"/>
    </source>
</evidence>
<dbReference type="FunFam" id="1.10.45.10:FF:000001">
    <property type="entry name" value="D-lactate dehydrogenase mitochondrial"/>
    <property type="match status" value="1"/>
</dbReference>
<evidence type="ECO:0000313" key="7">
    <source>
        <dbReference type="Proteomes" id="UP000187085"/>
    </source>
</evidence>
<dbReference type="InterPro" id="IPR016164">
    <property type="entry name" value="FAD-linked_Oxase-like_C"/>
</dbReference>
<evidence type="ECO:0000256" key="2">
    <source>
        <dbReference type="ARBA" id="ARBA00022630"/>
    </source>
</evidence>
<dbReference type="Gene3D" id="1.10.45.10">
    <property type="entry name" value="Vanillyl-alcohol Oxidase, Chain A, domain 4"/>
    <property type="match status" value="1"/>
</dbReference>
<reference evidence="6 7" key="1">
    <citation type="submission" date="2016-12" db="EMBL/GenBank/DDBJ databases">
        <title>Draft genome of Tersicoccus phoenicis 1P05MA.</title>
        <authorList>
            <person name="Nakajima Y."/>
            <person name="Yoshizawa S."/>
            <person name="Nakamura K."/>
            <person name="Ogura Y."/>
            <person name="Hayashi T."/>
            <person name="Kogure K."/>
        </authorList>
    </citation>
    <scope>NUCLEOTIDE SEQUENCE [LARGE SCALE GENOMIC DNA]</scope>
    <source>
        <strain evidence="6 7">1p05MA</strain>
    </source>
</reference>
<evidence type="ECO:0000256" key="3">
    <source>
        <dbReference type="ARBA" id="ARBA00022827"/>
    </source>
</evidence>
<dbReference type="InterPro" id="IPR036318">
    <property type="entry name" value="FAD-bd_PCMH-like_sf"/>
</dbReference>
<dbReference type="AlphaFoldDB" id="A0A1R1L761"/>
<dbReference type="Proteomes" id="UP000187085">
    <property type="component" value="Unassembled WGS sequence"/>
</dbReference>
<protein>
    <submittedName>
        <fullName evidence="6">FAD-binding oxidoreductase</fullName>
    </submittedName>
</protein>
<comment type="cofactor">
    <cofactor evidence="1">
        <name>FAD</name>
        <dbReference type="ChEBI" id="CHEBI:57692"/>
    </cofactor>
</comment>
<keyword evidence="4" id="KW-0560">Oxidoreductase</keyword>
<dbReference type="SUPFAM" id="SSF55103">
    <property type="entry name" value="FAD-linked oxidases, C-terminal domain"/>
    <property type="match status" value="1"/>
</dbReference>
<dbReference type="InterPro" id="IPR016171">
    <property type="entry name" value="Vanillyl_alc_oxidase_C-sub2"/>
</dbReference>
<keyword evidence="7" id="KW-1185">Reference proteome</keyword>